<evidence type="ECO:0000313" key="1">
    <source>
        <dbReference type="EMBL" id="VDO71632.1"/>
    </source>
</evidence>
<evidence type="ECO:0000313" key="3">
    <source>
        <dbReference type="WBParaSite" id="HPLM_0001853201-mRNA-1"/>
    </source>
</evidence>
<sequence length="106" mass="12324">MDTDPFLVYGVLRLERTSAKLIVKLFYLPKPWYGKYYEDGSAIEHVVFCFCCDVIRLGIKGKVGFLQGCCRPFVVYLASEFRNGTPPIFDRLQSDWMDANELWSRL</sequence>
<dbReference type="WBParaSite" id="HPLM_0001853201-mRNA-1">
    <property type="protein sequence ID" value="HPLM_0001853201-mRNA-1"/>
    <property type="gene ID" value="HPLM_0001853201"/>
</dbReference>
<organism evidence="3">
    <name type="scientific">Haemonchus placei</name>
    <name type="common">Barber's pole worm</name>
    <dbReference type="NCBI Taxonomy" id="6290"/>
    <lineage>
        <taxon>Eukaryota</taxon>
        <taxon>Metazoa</taxon>
        <taxon>Ecdysozoa</taxon>
        <taxon>Nematoda</taxon>
        <taxon>Chromadorea</taxon>
        <taxon>Rhabditida</taxon>
        <taxon>Rhabditina</taxon>
        <taxon>Rhabditomorpha</taxon>
        <taxon>Strongyloidea</taxon>
        <taxon>Trichostrongylidae</taxon>
        <taxon>Haemonchus</taxon>
    </lineage>
</organism>
<accession>A0A158QRX8</accession>
<proteinExistence type="predicted"/>
<evidence type="ECO:0000313" key="2">
    <source>
        <dbReference type="Proteomes" id="UP000268014"/>
    </source>
</evidence>
<reference evidence="1 2" key="2">
    <citation type="submission" date="2018-11" db="EMBL/GenBank/DDBJ databases">
        <authorList>
            <consortium name="Pathogen Informatics"/>
        </authorList>
    </citation>
    <scope>NUCLEOTIDE SEQUENCE [LARGE SCALE GENOMIC DNA]</scope>
    <source>
        <strain evidence="1 2">MHpl1</strain>
    </source>
</reference>
<keyword evidence="2" id="KW-1185">Reference proteome</keyword>
<dbReference type="AlphaFoldDB" id="A0A158QRX8"/>
<gene>
    <name evidence="1" type="ORF">HPLM_LOCUS18524</name>
</gene>
<dbReference type="Proteomes" id="UP000268014">
    <property type="component" value="Unassembled WGS sequence"/>
</dbReference>
<dbReference type="EMBL" id="UZAF01020634">
    <property type="protein sequence ID" value="VDO71632.1"/>
    <property type="molecule type" value="Genomic_DNA"/>
</dbReference>
<protein>
    <submittedName>
        <fullName evidence="1 3">Uncharacterized protein</fullName>
    </submittedName>
</protein>
<reference evidence="3" key="1">
    <citation type="submission" date="2016-04" db="UniProtKB">
        <authorList>
            <consortium name="WormBaseParasite"/>
        </authorList>
    </citation>
    <scope>IDENTIFICATION</scope>
</reference>
<name>A0A158QRX8_HAEPC</name>